<dbReference type="GO" id="GO:1990904">
    <property type="term" value="C:ribonucleoprotein complex"/>
    <property type="evidence" value="ECO:0007669"/>
    <property type="project" value="UniProtKB-KW"/>
</dbReference>
<keyword evidence="2" id="KW-0687">Ribonucleoprotein</keyword>
<comment type="caution">
    <text evidence="4">The sequence shown here is derived from an EMBL/GenBank/DDBJ whole genome shotgun (WGS) entry which is preliminary data.</text>
</comment>
<evidence type="ECO:0000256" key="1">
    <source>
        <dbReference type="ARBA" id="ARBA00022980"/>
    </source>
</evidence>
<feature type="domain" description="Small ribosomal subunit protein uS10" evidence="3">
    <location>
        <begin position="48"/>
        <end position="143"/>
    </location>
</feature>
<evidence type="ECO:0000313" key="4">
    <source>
        <dbReference type="EMBL" id="KAJ8938731.1"/>
    </source>
</evidence>
<dbReference type="PANTHER" id="PTHR13473">
    <property type="entry name" value="MITOCHONDRIAL RIBOSOMAL PROTEIN L48"/>
    <property type="match status" value="1"/>
</dbReference>
<dbReference type="PANTHER" id="PTHR13473:SF0">
    <property type="entry name" value="LARGE RIBOSOMAL SUBUNIT PROTEIN ML48"/>
    <property type="match status" value="1"/>
</dbReference>
<organism evidence="4 5">
    <name type="scientific">Aromia moschata</name>
    <dbReference type="NCBI Taxonomy" id="1265417"/>
    <lineage>
        <taxon>Eukaryota</taxon>
        <taxon>Metazoa</taxon>
        <taxon>Ecdysozoa</taxon>
        <taxon>Arthropoda</taxon>
        <taxon>Hexapoda</taxon>
        <taxon>Insecta</taxon>
        <taxon>Pterygota</taxon>
        <taxon>Neoptera</taxon>
        <taxon>Endopterygota</taxon>
        <taxon>Coleoptera</taxon>
        <taxon>Polyphaga</taxon>
        <taxon>Cucujiformia</taxon>
        <taxon>Chrysomeloidea</taxon>
        <taxon>Cerambycidae</taxon>
        <taxon>Cerambycinae</taxon>
        <taxon>Callichromatini</taxon>
        <taxon>Aromia</taxon>
    </lineage>
</organism>
<sequence>MNVIKTFFLKQSNVKTFFNLPKCTYGSLYEPDYLQGLKSKVPLYDTLNIQLKGYDYPVLESYQKFVHNLLRNMDVNVEECWAVPAQHMQMSLYKPKSEIVSAQHLLRIYERTVQITDVSTLQLPIILRAIESSLPAGVTVTVRPHEDSDEEVRYIPDSELNTLKQELEDLGGPSRTKK</sequence>
<dbReference type="SUPFAM" id="SSF54999">
    <property type="entry name" value="Ribosomal protein S10"/>
    <property type="match status" value="1"/>
</dbReference>
<dbReference type="AlphaFoldDB" id="A0AAV8XJC2"/>
<keyword evidence="1" id="KW-0689">Ribosomal protein</keyword>
<gene>
    <name evidence="4" type="ORF">NQ318_005586</name>
</gene>
<evidence type="ECO:0000313" key="5">
    <source>
        <dbReference type="Proteomes" id="UP001162162"/>
    </source>
</evidence>
<protein>
    <recommendedName>
        <fullName evidence="3">Small ribosomal subunit protein uS10 domain-containing protein</fullName>
    </recommendedName>
</protein>
<proteinExistence type="predicted"/>
<dbReference type="InterPro" id="IPR027487">
    <property type="entry name" value="Ribosomal_mL48"/>
</dbReference>
<dbReference type="GO" id="GO:0005761">
    <property type="term" value="C:mitochondrial ribosome"/>
    <property type="evidence" value="ECO:0007669"/>
    <property type="project" value="InterPro"/>
</dbReference>
<dbReference type="Proteomes" id="UP001162162">
    <property type="component" value="Unassembled WGS sequence"/>
</dbReference>
<dbReference type="InterPro" id="IPR027486">
    <property type="entry name" value="Ribosomal_uS10_dom"/>
</dbReference>
<reference evidence="4" key="1">
    <citation type="journal article" date="2023" name="Insect Mol. Biol.">
        <title>Genome sequencing provides insights into the evolution of gene families encoding plant cell wall-degrading enzymes in longhorned beetles.</title>
        <authorList>
            <person name="Shin N.R."/>
            <person name="Okamura Y."/>
            <person name="Kirsch R."/>
            <person name="Pauchet Y."/>
        </authorList>
    </citation>
    <scope>NUCLEOTIDE SEQUENCE</scope>
    <source>
        <strain evidence="4">AMC_N1</strain>
    </source>
</reference>
<evidence type="ECO:0000256" key="2">
    <source>
        <dbReference type="ARBA" id="ARBA00023274"/>
    </source>
</evidence>
<dbReference type="SMART" id="SM01403">
    <property type="entry name" value="Ribosomal_S10"/>
    <property type="match status" value="1"/>
</dbReference>
<name>A0AAV8XJC2_9CUCU</name>
<accession>A0AAV8XJC2</accession>
<keyword evidence="5" id="KW-1185">Reference proteome</keyword>
<evidence type="ECO:0000259" key="3">
    <source>
        <dbReference type="SMART" id="SM01403"/>
    </source>
</evidence>
<dbReference type="Pfam" id="PF00338">
    <property type="entry name" value="Ribosomal_S10"/>
    <property type="match status" value="1"/>
</dbReference>
<dbReference type="InterPro" id="IPR036838">
    <property type="entry name" value="Ribosomal_uS10_dom_sf"/>
</dbReference>
<dbReference type="EMBL" id="JAPWTK010000538">
    <property type="protein sequence ID" value="KAJ8938731.1"/>
    <property type="molecule type" value="Genomic_DNA"/>
</dbReference>
<dbReference type="Gene3D" id="3.30.70.600">
    <property type="entry name" value="Ribosomal protein S10 domain"/>
    <property type="match status" value="1"/>
</dbReference>